<keyword evidence="2" id="KW-1185">Reference proteome</keyword>
<dbReference type="AlphaFoldDB" id="A0A7R8A5F4"/>
<reference evidence="1" key="2">
    <citation type="submission" date="2021-02" db="EMBL/GenBank/DDBJ databases">
        <title>Aspergillus luchuensis mut. kawachii IFO 4304 genome sequence.</title>
        <authorList>
            <person name="Mori K."/>
            <person name="Kadooka C."/>
            <person name="Goto M."/>
            <person name="Futagami T."/>
        </authorList>
    </citation>
    <scope>NUCLEOTIDE SEQUENCE</scope>
    <source>
        <strain evidence="1">IFO 4308</strain>
    </source>
</reference>
<proteinExistence type="predicted"/>
<dbReference type="GeneID" id="64966129"/>
<evidence type="ECO:0000313" key="2">
    <source>
        <dbReference type="Proteomes" id="UP000661280"/>
    </source>
</evidence>
<protein>
    <submittedName>
        <fullName evidence="1">Uncharacterized protein</fullName>
    </submittedName>
</protein>
<gene>
    <name evidence="1" type="ORF">AKAW2_80609S</name>
</gene>
<reference evidence="1" key="1">
    <citation type="submission" date="2021-01" db="EMBL/GenBank/DDBJ databases">
        <authorList>
            <consortium name="Aspergillus luchuensis mut. kawachii IFO 4304 genome sequencing consortium"/>
            <person name="Kazuki M."/>
            <person name="Futagami T."/>
        </authorList>
    </citation>
    <scope>NUCLEOTIDE SEQUENCE</scope>
    <source>
        <strain evidence="1">IFO 4308</strain>
    </source>
</reference>
<dbReference type="Proteomes" id="UP000661280">
    <property type="component" value="Chromosome 8"/>
</dbReference>
<dbReference type="EMBL" id="AP024432">
    <property type="protein sequence ID" value="BCS04808.1"/>
    <property type="molecule type" value="Genomic_DNA"/>
</dbReference>
<name>A0A7R8A5F4_ASPKA</name>
<dbReference type="RefSeq" id="XP_041548570.1">
    <property type="nucleotide sequence ID" value="XM_041681648.1"/>
</dbReference>
<sequence>MVEQQDTNRPCKLFEQFLRQTRSNHWDQKCSWDYACPFKLAGMKKPGIGVGHGGAPGANQANQALSRKVPPHLSQLGQARGAVTRSGWNQHRMTLEAPVQSFVSCSCCSSNGSNAAGLRDQFTAEWSANAKLLLLVHQVLLYPPPRQQQRLSSWPNTSPFCFVPAARWIDIYLSRHREGSLLGKTIVGSLSCLSAAYNCEHQEDKGGFNPLRLVSRPTSP</sequence>
<evidence type="ECO:0000313" key="1">
    <source>
        <dbReference type="EMBL" id="BCS04808.1"/>
    </source>
</evidence>
<organism evidence="1 2">
    <name type="scientific">Aspergillus kawachii</name>
    <name type="common">White koji mold</name>
    <name type="synonym">Aspergillus awamori var. kawachi</name>
    <dbReference type="NCBI Taxonomy" id="1069201"/>
    <lineage>
        <taxon>Eukaryota</taxon>
        <taxon>Fungi</taxon>
        <taxon>Dikarya</taxon>
        <taxon>Ascomycota</taxon>
        <taxon>Pezizomycotina</taxon>
        <taxon>Eurotiomycetes</taxon>
        <taxon>Eurotiomycetidae</taxon>
        <taxon>Eurotiales</taxon>
        <taxon>Aspergillaceae</taxon>
        <taxon>Aspergillus</taxon>
        <taxon>Aspergillus subgen. Circumdati</taxon>
    </lineage>
</organism>
<accession>A0A7R8A5F4</accession>
<dbReference type="KEGG" id="aluc:AKAW2_80609S"/>